<feature type="region of interest" description="Disordered" evidence="3">
    <location>
        <begin position="132"/>
        <end position="217"/>
    </location>
</feature>
<dbReference type="PANTHER" id="PTHR46363:SF1">
    <property type="entry name" value="DEOXYRIBONUCLEASE TATDN2-RELATED"/>
    <property type="match status" value="1"/>
</dbReference>
<dbReference type="Gene3D" id="3.20.20.140">
    <property type="entry name" value="Metal-dependent hydrolases"/>
    <property type="match status" value="1"/>
</dbReference>
<evidence type="ECO:0000313" key="5">
    <source>
        <dbReference type="Proteomes" id="UP000024635"/>
    </source>
</evidence>
<comment type="similarity">
    <text evidence="1">Belongs to the metallo-dependent hydrolases superfamily. TatD-type hydrolase family.</text>
</comment>
<evidence type="ECO:0000256" key="2">
    <source>
        <dbReference type="ARBA" id="ARBA00022801"/>
    </source>
</evidence>
<accession>A0A016SNN9</accession>
<sequence length="634" mass="72084">MLMSRTGINTERRHIIRTHHTHAKRGGILPSKTAPFEIFDSELYLQNLNRYCEHNCSAQTWLQTRVEVWSVIPGEEGEALLRDWSARATDQSQSSFAPPIPASAENYHFQRYPAERNWGPMASASELECNHNDLPSLEANDSMSEMSHSNSSETSDKTPKSRKKEKRDQPLYVPPNRRKSEDSLGKDGSHPATSPKSVSAEVVPTRKHQQPSLLKNHENLNCCSSELLARLSTDSHDDESPTSRNKAVSKIKKKHNDDDLLPRPLAMKKKDGLKNFLGSPAGSSEIECQDTAISPATSSPMKNDRVAGRLNGRISYAERKEHTYDDIQNEVDEYYIDSHCHLDFIYKKYSYGGLDCWLESEPGISHRKFLGCIPNFIEPSLFVKNGEKSPQYDFDWILEQLKSNYVLGATYGCHPHFADTFKDSIHETLVDLLQDRHKSKLLAIGECGLDYMKSDADSDVQVEVFRAQLALAKEYQVPLVIHCRSGPRGPGDAEKVCLSALNDVGLSRFHNIHRHCFTENWDIAQKWMDAFDNIYFGFTSAVANWEQSAPDKYEVLKRLPLRRMLLETDAPYFRPRQYDSAKTNNCDRFALPPMAVNVAFVIAKAKNMDVNQVIRETTQNALQMYCIRNDRHPS</sequence>
<dbReference type="InterPro" id="IPR001130">
    <property type="entry name" value="TatD-like"/>
</dbReference>
<dbReference type="OrthoDB" id="5850839at2759"/>
<feature type="region of interest" description="Disordered" evidence="3">
    <location>
        <begin position="232"/>
        <end position="263"/>
    </location>
</feature>
<dbReference type="SUPFAM" id="SSF51556">
    <property type="entry name" value="Metallo-dependent hydrolases"/>
    <property type="match status" value="1"/>
</dbReference>
<evidence type="ECO:0000256" key="1">
    <source>
        <dbReference type="ARBA" id="ARBA00009275"/>
    </source>
</evidence>
<dbReference type="PANTHER" id="PTHR46363">
    <property type="entry name" value="DEOXYRIBONUCLEASE TATDN2-RELATED"/>
    <property type="match status" value="1"/>
</dbReference>
<keyword evidence="5" id="KW-1185">Reference proteome</keyword>
<dbReference type="GO" id="GO:0016788">
    <property type="term" value="F:hydrolase activity, acting on ester bonds"/>
    <property type="evidence" value="ECO:0007669"/>
    <property type="project" value="InterPro"/>
</dbReference>
<reference evidence="5" key="1">
    <citation type="journal article" date="2015" name="Nat. Genet.">
        <title>The genome and transcriptome of the zoonotic hookworm Ancylostoma ceylanicum identify infection-specific gene families.</title>
        <authorList>
            <person name="Schwarz E.M."/>
            <person name="Hu Y."/>
            <person name="Antoshechkin I."/>
            <person name="Miller M.M."/>
            <person name="Sternberg P.W."/>
            <person name="Aroian R.V."/>
        </authorList>
    </citation>
    <scope>NUCLEOTIDE SEQUENCE</scope>
    <source>
        <strain evidence="5">HY135</strain>
    </source>
</reference>
<dbReference type="Proteomes" id="UP000024635">
    <property type="component" value="Unassembled WGS sequence"/>
</dbReference>
<dbReference type="PROSITE" id="PS01137">
    <property type="entry name" value="TATD_1"/>
    <property type="match status" value="1"/>
</dbReference>
<feature type="compositionally biased region" description="Basic and acidic residues" evidence="3">
    <location>
        <begin position="178"/>
        <end position="189"/>
    </location>
</feature>
<keyword evidence="2" id="KW-0378">Hydrolase</keyword>
<comment type="caution">
    <text evidence="4">The sequence shown here is derived from an EMBL/GenBank/DDBJ whole genome shotgun (WGS) entry which is preliminary data.</text>
</comment>
<evidence type="ECO:0000256" key="3">
    <source>
        <dbReference type="SAM" id="MobiDB-lite"/>
    </source>
</evidence>
<protein>
    <recommendedName>
        <fullName evidence="6">Hydrolase, TatD family</fullName>
    </recommendedName>
</protein>
<dbReference type="CDD" id="cd01310">
    <property type="entry name" value="TatD_DNAse"/>
    <property type="match status" value="1"/>
</dbReference>
<dbReference type="InterPro" id="IPR032466">
    <property type="entry name" value="Metal_Hydrolase"/>
</dbReference>
<dbReference type="AlphaFoldDB" id="A0A016SNN9"/>
<organism evidence="4 5">
    <name type="scientific">Ancylostoma ceylanicum</name>
    <dbReference type="NCBI Taxonomy" id="53326"/>
    <lineage>
        <taxon>Eukaryota</taxon>
        <taxon>Metazoa</taxon>
        <taxon>Ecdysozoa</taxon>
        <taxon>Nematoda</taxon>
        <taxon>Chromadorea</taxon>
        <taxon>Rhabditida</taxon>
        <taxon>Rhabditina</taxon>
        <taxon>Rhabditomorpha</taxon>
        <taxon>Strongyloidea</taxon>
        <taxon>Ancylostomatidae</taxon>
        <taxon>Ancylostomatinae</taxon>
        <taxon>Ancylostoma</taxon>
    </lineage>
</organism>
<name>A0A016SNN9_9BILA</name>
<dbReference type="InterPro" id="IPR018228">
    <property type="entry name" value="DNase_TatD-rel_CS"/>
</dbReference>
<gene>
    <name evidence="4" type="primary">Acey_s0200.g1704</name>
    <name evidence="4" type="ORF">Y032_0200g1704</name>
</gene>
<dbReference type="EMBL" id="JARK01001536">
    <property type="protein sequence ID" value="EYB91957.1"/>
    <property type="molecule type" value="Genomic_DNA"/>
</dbReference>
<evidence type="ECO:0008006" key="6">
    <source>
        <dbReference type="Google" id="ProtNLM"/>
    </source>
</evidence>
<proteinExistence type="inferred from homology"/>
<evidence type="ECO:0000313" key="4">
    <source>
        <dbReference type="EMBL" id="EYB91957.1"/>
    </source>
</evidence>
<dbReference type="Pfam" id="PF01026">
    <property type="entry name" value="TatD_DNase"/>
    <property type="match status" value="1"/>
</dbReference>
<feature type="compositionally biased region" description="Low complexity" evidence="3">
    <location>
        <begin position="140"/>
        <end position="153"/>
    </location>
</feature>